<evidence type="ECO:0000256" key="3">
    <source>
        <dbReference type="ARBA" id="ARBA00023163"/>
    </source>
</evidence>
<dbReference type="PROSITE" id="PS50977">
    <property type="entry name" value="HTH_TETR_2"/>
    <property type="match status" value="1"/>
</dbReference>
<dbReference type="Pfam" id="PF00440">
    <property type="entry name" value="TetR_N"/>
    <property type="match status" value="1"/>
</dbReference>
<dbReference type="SUPFAM" id="SSF46689">
    <property type="entry name" value="Homeodomain-like"/>
    <property type="match status" value="1"/>
</dbReference>
<comment type="caution">
    <text evidence="6">The sequence shown here is derived from an EMBL/GenBank/DDBJ whole genome shotgun (WGS) entry which is preliminary data.</text>
</comment>
<dbReference type="PANTHER" id="PTHR30055:SF234">
    <property type="entry name" value="HTH-TYPE TRANSCRIPTIONAL REGULATOR BETI"/>
    <property type="match status" value="1"/>
</dbReference>
<keyword evidence="3" id="KW-0804">Transcription</keyword>
<gene>
    <name evidence="6" type="ORF">FB388_2451</name>
</gene>
<evidence type="ECO:0000313" key="7">
    <source>
        <dbReference type="Proteomes" id="UP000319818"/>
    </source>
</evidence>
<protein>
    <submittedName>
        <fullName evidence="6">TetR family transcriptional regulator</fullName>
    </submittedName>
</protein>
<evidence type="ECO:0000256" key="2">
    <source>
        <dbReference type="ARBA" id="ARBA00023125"/>
    </source>
</evidence>
<feature type="domain" description="HTH tetR-type" evidence="5">
    <location>
        <begin position="11"/>
        <end position="71"/>
    </location>
</feature>
<feature type="DNA-binding region" description="H-T-H motif" evidence="4">
    <location>
        <begin position="34"/>
        <end position="53"/>
    </location>
</feature>
<evidence type="ECO:0000259" key="5">
    <source>
        <dbReference type="PROSITE" id="PS50977"/>
    </source>
</evidence>
<evidence type="ECO:0000256" key="4">
    <source>
        <dbReference type="PROSITE-ProRule" id="PRU00335"/>
    </source>
</evidence>
<proteinExistence type="predicted"/>
<keyword evidence="2 4" id="KW-0238">DNA-binding</keyword>
<dbReference type="PRINTS" id="PR00455">
    <property type="entry name" value="HTHTETR"/>
</dbReference>
<accession>A0A543GG54</accession>
<dbReference type="GO" id="GO:0003700">
    <property type="term" value="F:DNA-binding transcription factor activity"/>
    <property type="evidence" value="ECO:0007669"/>
    <property type="project" value="TreeGrafter"/>
</dbReference>
<dbReference type="InterPro" id="IPR001647">
    <property type="entry name" value="HTH_TetR"/>
</dbReference>
<name>A0A543GG54_9PSEU</name>
<reference evidence="6 7" key="1">
    <citation type="submission" date="2019-06" db="EMBL/GenBank/DDBJ databases">
        <title>Sequencing the genomes of 1000 actinobacteria strains.</title>
        <authorList>
            <person name="Klenk H.-P."/>
        </authorList>
    </citation>
    <scope>NUCLEOTIDE SEQUENCE [LARGE SCALE GENOMIC DNA]</scope>
    <source>
        <strain evidence="6 7">DSM 45511</strain>
    </source>
</reference>
<dbReference type="RefSeq" id="WP_170225581.1">
    <property type="nucleotide sequence ID" value="NZ_VFPH01000001.1"/>
</dbReference>
<dbReference type="Proteomes" id="UP000319818">
    <property type="component" value="Unassembled WGS sequence"/>
</dbReference>
<dbReference type="PANTHER" id="PTHR30055">
    <property type="entry name" value="HTH-TYPE TRANSCRIPTIONAL REGULATOR RUTR"/>
    <property type="match status" value="1"/>
</dbReference>
<dbReference type="Gene3D" id="1.10.357.10">
    <property type="entry name" value="Tetracycline Repressor, domain 2"/>
    <property type="match status" value="1"/>
</dbReference>
<evidence type="ECO:0000256" key="1">
    <source>
        <dbReference type="ARBA" id="ARBA00023015"/>
    </source>
</evidence>
<dbReference type="InterPro" id="IPR050109">
    <property type="entry name" value="HTH-type_TetR-like_transc_reg"/>
</dbReference>
<sequence>MSPRGVPVDPAERAGRILDAAARLLLRYGHDRTTINDIAREAGVAKGSVYAHWRSRDRLFLALLRREQAVLLTQIMERLNAAGRPADLELLLAESVRAYQRSPLVTAVLTRDTEILGGLARAAAEEGRPTGGITELLVTLRADGLVRTDRTLAEQVTVLSTVYLGYFVTAPLMPDEFRVADDAVPGLVAEAIWRALERPEPLAPDEVTAMDRAVRDHVVRALAGAEERLHAALTTEETA</sequence>
<evidence type="ECO:0000313" key="6">
    <source>
        <dbReference type="EMBL" id="TQM45059.1"/>
    </source>
</evidence>
<dbReference type="EMBL" id="VFPH01000001">
    <property type="protein sequence ID" value="TQM45059.1"/>
    <property type="molecule type" value="Genomic_DNA"/>
</dbReference>
<dbReference type="AlphaFoldDB" id="A0A543GG54"/>
<dbReference type="InterPro" id="IPR009057">
    <property type="entry name" value="Homeodomain-like_sf"/>
</dbReference>
<dbReference type="GO" id="GO:0000976">
    <property type="term" value="F:transcription cis-regulatory region binding"/>
    <property type="evidence" value="ECO:0007669"/>
    <property type="project" value="TreeGrafter"/>
</dbReference>
<organism evidence="6 7">
    <name type="scientific">Pseudonocardia cypriaca</name>
    <dbReference type="NCBI Taxonomy" id="882449"/>
    <lineage>
        <taxon>Bacteria</taxon>
        <taxon>Bacillati</taxon>
        <taxon>Actinomycetota</taxon>
        <taxon>Actinomycetes</taxon>
        <taxon>Pseudonocardiales</taxon>
        <taxon>Pseudonocardiaceae</taxon>
        <taxon>Pseudonocardia</taxon>
    </lineage>
</organism>
<keyword evidence="7" id="KW-1185">Reference proteome</keyword>
<keyword evidence="1" id="KW-0805">Transcription regulation</keyword>